<dbReference type="InterPro" id="IPR015813">
    <property type="entry name" value="Pyrv/PenolPyrv_kinase-like_dom"/>
</dbReference>
<evidence type="ECO:0000256" key="3">
    <source>
        <dbReference type="ARBA" id="ARBA00022842"/>
    </source>
</evidence>
<dbReference type="PIRSF" id="PIRSF015582">
    <property type="entry name" value="Cit_lyase_B"/>
    <property type="match status" value="1"/>
</dbReference>
<dbReference type="PANTHER" id="PTHR32308">
    <property type="entry name" value="LYASE BETA SUBUNIT, PUTATIVE (AFU_ORTHOLOGUE AFUA_4G13030)-RELATED"/>
    <property type="match status" value="1"/>
</dbReference>
<keyword evidence="8" id="KW-1185">Reference proteome</keyword>
<reference evidence="7" key="1">
    <citation type="submission" date="2021-03" db="EMBL/GenBank/DDBJ databases">
        <authorList>
            <person name="Sun Q."/>
        </authorList>
    </citation>
    <scope>NUCLEOTIDE SEQUENCE</scope>
    <source>
        <strain evidence="7">CCM 8862</strain>
    </source>
</reference>
<feature type="binding site" evidence="5">
    <location>
        <position position="108"/>
    </location>
    <ligand>
        <name>Mg(2+)</name>
        <dbReference type="ChEBI" id="CHEBI:18420"/>
    </ligand>
</feature>
<comment type="cofactor">
    <cofactor evidence="1">
        <name>Mg(2+)</name>
        <dbReference type="ChEBI" id="CHEBI:18420"/>
    </cofactor>
</comment>
<keyword evidence="3 5" id="KW-0460">Magnesium</keyword>
<dbReference type="SUPFAM" id="SSF51621">
    <property type="entry name" value="Phosphoenolpyruvate/pyruvate domain"/>
    <property type="match status" value="1"/>
</dbReference>
<feature type="binding site" evidence="4">
    <location>
        <position position="61"/>
    </location>
    <ligand>
        <name>substrate</name>
    </ligand>
</feature>
<dbReference type="Proteomes" id="UP000664332">
    <property type="component" value="Unassembled WGS sequence"/>
</dbReference>
<name>A0A939E1H3_9CORY</name>
<dbReference type="InterPro" id="IPR005000">
    <property type="entry name" value="Aldolase/citrate-lyase_domain"/>
</dbReference>
<feature type="binding site" evidence="4">
    <location>
        <position position="108"/>
    </location>
    <ligand>
        <name>substrate</name>
    </ligand>
</feature>
<dbReference type="GO" id="GO:0016829">
    <property type="term" value="F:lyase activity"/>
    <property type="evidence" value="ECO:0007669"/>
    <property type="project" value="UniProtKB-KW"/>
</dbReference>
<evidence type="ECO:0000256" key="4">
    <source>
        <dbReference type="PIRSR" id="PIRSR015582-1"/>
    </source>
</evidence>
<evidence type="ECO:0000259" key="6">
    <source>
        <dbReference type="Pfam" id="PF03328"/>
    </source>
</evidence>
<feature type="binding site" evidence="5">
    <location>
        <position position="134"/>
    </location>
    <ligand>
        <name>Mg(2+)</name>
        <dbReference type="ChEBI" id="CHEBI:18420"/>
    </ligand>
</feature>
<sequence>MPPGPAWLFAPVNRPERIPKAVERADSVILDLEDGAGNLDRDVARQTIIDSKLDPEKTIVRVIGPHDPGFAGDVAAVRQTDYRYVIVPKLRHEIPREVEGLKIIALIETPEAVLAAETFAAHPDVVALYFGAEDLIGFLGGTVSRIQPDEGWDKPRPGPYRPVVAWSRTMMHLAAGAHGKASIDAAKAEFDDWQGNFDEAADAGRSGFYATCVIHPNQVPVVRQAYMPDAKTLDWARRVVAETKHHPGAFKLDGDMVDAPLIAHAFRIVDRADRLS</sequence>
<gene>
    <name evidence="7" type="ORF">JZY06_08775</name>
</gene>
<evidence type="ECO:0000313" key="8">
    <source>
        <dbReference type="Proteomes" id="UP000664332"/>
    </source>
</evidence>
<keyword evidence="2 5" id="KW-0479">Metal-binding</keyword>
<dbReference type="GO" id="GO:0006107">
    <property type="term" value="P:oxaloacetate metabolic process"/>
    <property type="evidence" value="ECO:0007669"/>
    <property type="project" value="TreeGrafter"/>
</dbReference>
<evidence type="ECO:0000256" key="2">
    <source>
        <dbReference type="ARBA" id="ARBA00022723"/>
    </source>
</evidence>
<accession>A0A939E1H3</accession>
<dbReference type="InterPro" id="IPR011206">
    <property type="entry name" value="Citrate_lyase_beta/mcl1/mcl2"/>
</dbReference>
<evidence type="ECO:0000313" key="7">
    <source>
        <dbReference type="EMBL" id="MBN9644699.1"/>
    </source>
</evidence>
<comment type="caution">
    <text evidence="7">The sequence shown here is derived from an EMBL/GenBank/DDBJ whole genome shotgun (WGS) entry which is preliminary data.</text>
</comment>
<protein>
    <submittedName>
        <fullName evidence="7">CoA ester lyase</fullName>
    </submittedName>
</protein>
<proteinExistence type="predicted"/>
<organism evidence="7 8">
    <name type="scientific">Corynebacterium mendelii</name>
    <dbReference type="NCBI Taxonomy" id="2765362"/>
    <lineage>
        <taxon>Bacteria</taxon>
        <taxon>Bacillati</taxon>
        <taxon>Actinomycetota</taxon>
        <taxon>Actinomycetes</taxon>
        <taxon>Mycobacteriales</taxon>
        <taxon>Corynebacteriaceae</taxon>
        <taxon>Corynebacterium</taxon>
    </lineage>
</organism>
<feature type="domain" description="HpcH/HpaI aldolase/citrate lyase" evidence="6">
    <location>
        <begin position="93"/>
        <end position="216"/>
    </location>
</feature>
<dbReference type="EMBL" id="JAFLEQ010000016">
    <property type="protein sequence ID" value="MBN9644699.1"/>
    <property type="molecule type" value="Genomic_DNA"/>
</dbReference>
<dbReference type="Pfam" id="PF03328">
    <property type="entry name" value="HpcH_HpaI"/>
    <property type="match status" value="1"/>
</dbReference>
<dbReference type="AlphaFoldDB" id="A0A939E1H3"/>
<dbReference type="PANTHER" id="PTHR32308:SF10">
    <property type="entry name" value="CITRATE LYASE SUBUNIT BETA"/>
    <property type="match status" value="1"/>
</dbReference>
<keyword evidence="7" id="KW-0456">Lyase</keyword>
<evidence type="ECO:0000256" key="5">
    <source>
        <dbReference type="PIRSR" id="PIRSR015582-2"/>
    </source>
</evidence>
<dbReference type="InterPro" id="IPR040442">
    <property type="entry name" value="Pyrv_kinase-like_dom_sf"/>
</dbReference>
<evidence type="ECO:0000256" key="1">
    <source>
        <dbReference type="ARBA" id="ARBA00001946"/>
    </source>
</evidence>
<dbReference type="Gene3D" id="3.20.20.60">
    <property type="entry name" value="Phosphoenolpyruvate-binding domains"/>
    <property type="match status" value="1"/>
</dbReference>
<dbReference type="GO" id="GO:0000287">
    <property type="term" value="F:magnesium ion binding"/>
    <property type="evidence" value="ECO:0007669"/>
    <property type="project" value="TreeGrafter"/>
</dbReference>